<comment type="caution">
    <text evidence="3">The sequence shown here is derived from an EMBL/GenBank/DDBJ whole genome shotgun (WGS) entry which is preliminary data.</text>
</comment>
<keyword evidence="2" id="KW-1133">Transmembrane helix</keyword>
<feature type="transmembrane region" description="Helical" evidence="2">
    <location>
        <begin position="52"/>
        <end position="73"/>
    </location>
</feature>
<dbReference type="Proteomes" id="UP000287857">
    <property type="component" value="Unassembled WGS sequence"/>
</dbReference>
<protein>
    <submittedName>
        <fullName evidence="3">Uncharacterized protein</fullName>
    </submittedName>
</protein>
<gene>
    <name evidence="3" type="ORF">CBF37_08480</name>
</gene>
<evidence type="ECO:0000256" key="2">
    <source>
        <dbReference type="SAM" id="Phobius"/>
    </source>
</evidence>
<accession>A0A429ZWU7</accession>
<organism evidence="3 4">
    <name type="scientific">Vagococcus vulneris</name>
    <dbReference type="NCBI Taxonomy" id="1977869"/>
    <lineage>
        <taxon>Bacteria</taxon>
        <taxon>Bacillati</taxon>
        <taxon>Bacillota</taxon>
        <taxon>Bacilli</taxon>
        <taxon>Lactobacillales</taxon>
        <taxon>Enterococcaceae</taxon>
        <taxon>Vagococcus</taxon>
    </lineage>
</organism>
<feature type="region of interest" description="Disordered" evidence="1">
    <location>
        <begin position="1"/>
        <end position="36"/>
    </location>
</feature>
<keyword evidence="4" id="KW-1185">Reference proteome</keyword>
<evidence type="ECO:0000256" key="1">
    <source>
        <dbReference type="SAM" id="MobiDB-lite"/>
    </source>
</evidence>
<dbReference type="AlphaFoldDB" id="A0A429ZWU7"/>
<keyword evidence="2" id="KW-0472">Membrane</keyword>
<dbReference type="InterPro" id="IPR047752">
    <property type="entry name" value="MacP"/>
</dbReference>
<reference evidence="3 4" key="1">
    <citation type="submission" date="2017-05" db="EMBL/GenBank/DDBJ databases">
        <title>Vagococcus spp. assemblies.</title>
        <authorList>
            <person name="Gulvik C.A."/>
        </authorList>
    </citation>
    <scope>NUCLEOTIDE SEQUENCE [LARGE SCALE GENOMIC DNA]</scope>
    <source>
        <strain evidence="3 4">SS1995</strain>
    </source>
</reference>
<evidence type="ECO:0000313" key="4">
    <source>
        <dbReference type="Proteomes" id="UP000287857"/>
    </source>
</evidence>
<dbReference type="EMBL" id="NGJS01000012">
    <property type="protein sequence ID" value="RST98195.1"/>
    <property type="molecule type" value="Genomic_DNA"/>
</dbReference>
<keyword evidence="2" id="KW-0812">Transmembrane</keyword>
<dbReference type="Pfam" id="PF26336">
    <property type="entry name" value="MacP_activator"/>
    <property type="match status" value="1"/>
</dbReference>
<sequence>MYRKEKKSKIKNDRSNPIDSQSAEKPSKKDSEPQILTRESVRAFKKNKKRNTWLNMAIIIVGILLAITIYAVFRL</sequence>
<evidence type="ECO:0000313" key="3">
    <source>
        <dbReference type="EMBL" id="RST98195.1"/>
    </source>
</evidence>
<proteinExistence type="predicted"/>
<name>A0A429ZWU7_9ENTE</name>
<dbReference type="RefSeq" id="WP_125984318.1">
    <property type="nucleotide sequence ID" value="NZ_NGJS01000012.1"/>
</dbReference>